<accession>A0ABS4D761</accession>
<comment type="similarity">
    <text evidence="1 2">Belongs to the phD/YefM antitoxin family.</text>
</comment>
<evidence type="ECO:0000313" key="3">
    <source>
        <dbReference type="EMBL" id="MBP1465276.1"/>
    </source>
</evidence>
<dbReference type="InterPro" id="IPR036165">
    <property type="entry name" value="YefM-like_sf"/>
</dbReference>
<dbReference type="Gene3D" id="3.40.1620.10">
    <property type="entry name" value="YefM-like domain"/>
    <property type="match status" value="1"/>
</dbReference>
<dbReference type="Proteomes" id="UP001193081">
    <property type="component" value="Unassembled WGS sequence"/>
</dbReference>
<sequence>MRIASVADVKAKLSAYLKASEDELVVITRNGKAIAVLLPIEDEEELERLVVAYSRHFQAILQTARQEITSGAGITHDDFWEDMGGELSE</sequence>
<comment type="function">
    <text evidence="2">Antitoxin component of a type II toxin-antitoxin (TA) system.</text>
</comment>
<proteinExistence type="inferred from homology"/>
<keyword evidence="4" id="KW-1185">Reference proteome</keyword>
<comment type="caution">
    <text evidence="3">The sequence shown here is derived from an EMBL/GenBank/DDBJ whole genome shotgun (WGS) entry which is preliminary data.</text>
</comment>
<dbReference type="EMBL" id="SIJK02000007">
    <property type="protein sequence ID" value="MBP1465276.1"/>
    <property type="molecule type" value="Genomic_DNA"/>
</dbReference>
<name>A0ABS4D761_9CHLR</name>
<protein>
    <recommendedName>
        <fullName evidence="2">Antitoxin</fullName>
    </recommendedName>
</protein>
<gene>
    <name evidence="3" type="ORF">EYB53_006110</name>
</gene>
<organism evidence="3 4">
    <name type="scientific">Candidatus Chloroploca mongolica</name>
    <dbReference type="NCBI Taxonomy" id="2528176"/>
    <lineage>
        <taxon>Bacteria</taxon>
        <taxon>Bacillati</taxon>
        <taxon>Chloroflexota</taxon>
        <taxon>Chloroflexia</taxon>
        <taxon>Chloroflexales</taxon>
        <taxon>Chloroflexineae</taxon>
        <taxon>Oscillochloridaceae</taxon>
        <taxon>Candidatus Chloroploca</taxon>
    </lineage>
</organism>
<dbReference type="RefSeq" id="WP_135477313.1">
    <property type="nucleotide sequence ID" value="NZ_SIJK02000007.1"/>
</dbReference>
<dbReference type="NCBIfam" id="TIGR01552">
    <property type="entry name" value="phd_fam"/>
    <property type="match status" value="1"/>
</dbReference>
<reference evidence="3 4" key="1">
    <citation type="submission" date="2021-03" db="EMBL/GenBank/DDBJ databases">
        <authorList>
            <person name="Grouzdev D.S."/>
        </authorList>
    </citation>
    <scope>NUCLEOTIDE SEQUENCE [LARGE SCALE GENOMIC DNA]</scope>
    <source>
        <strain evidence="3 4">M50-1</strain>
    </source>
</reference>
<dbReference type="Pfam" id="PF02604">
    <property type="entry name" value="PhdYeFM_antitox"/>
    <property type="match status" value="1"/>
</dbReference>
<evidence type="ECO:0000256" key="2">
    <source>
        <dbReference type="RuleBase" id="RU362080"/>
    </source>
</evidence>
<dbReference type="SUPFAM" id="SSF143120">
    <property type="entry name" value="YefM-like"/>
    <property type="match status" value="1"/>
</dbReference>
<evidence type="ECO:0000256" key="1">
    <source>
        <dbReference type="ARBA" id="ARBA00009981"/>
    </source>
</evidence>
<evidence type="ECO:0000313" key="4">
    <source>
        <dbReference type="Proteomes" id="UP001193081"/>
    </source>
</evidence>
<dbReference type="InterPro" id="IPR006442">
    <property type="entry name" value="Antitoxin_Phd/YefM"/>
</dbReference>